<dbReference type="Proteomes" id="UP000801492">
    <property type="component" value="Unassembled WGS sequence"/>
</dbReference>
<comment type="caution">
    <text evidence="1">The sequence shown here is derived from an EMBL/GenBank/DDBJ whole genome shotgun (WGS) entry which is preliminary data.</text>
</comment>
<sequence>MKILRVLIMFDFASTSSSKRNHLVNNPEHGSFTSPVVLQELSTGNEQITKKVPCLLAFVPFAQTLNVCSSFIHNKCLATSNECDNSENVVCKIYSNKQSINENREKARSCLENQAKRIKMSGEKCFPPIPVGSFVVIAVPEVDRDKIDAKNILAIEIIMDVTDDEYYKVGCTSGITDSLYSRNQMSMCIENFVSQETSNIPASLRKASSNMSLNGGQ</sequence>
<dbReference type="EMBL" id="VTPC01077321">
    <property type="protein sequence ID" value="KAF2888430.1"/>
    <property type="molecule type" value="Genomic_DNA"/>
</dbReference>
<proteinExistence type="predicted"/>
<dbReference type="AlphaFoldDB" id="A0A8K0CRP3"/>
<keyword evidence="2" id="KW-1185">Reference proteome</keyword>
<reference evidence="1" key="1">
    <citation type="submission" date="2019-08" db="EMBL/GenBank/DDBJ databases">
        <title>The genome of the North American firefly Photinus pyralis.</title>
        <authorList>
            <consortium name="Photinus pyralis genome working group"/>
            <person name="Fallon T.R."/>
            <person name="Sander Lower S.E."/>
            <person name="Weng J.-K."/>
        </authorList>
    </citation>
    <scope>NUCLEOTIDE SEQUENCE</scope>
    <source>
        <strain evidence="1">TRF0915ILg1</strain>
        <tissue evidence="1">Whole body</tissue>
    </source>
</reference>
<evidence type="ECO:0000313" key="1">
    <source>
        <dbReference type="EMBL" id="KAF2888430.1"/>
    </source>
</evidence>
<evidence type="ECO:0000313" key="2">
    <source>
        <dbReference type="Proteomes" id="UP000801492"/>
    </source>
</evidence>
<dbReference type="OrthoDB" id="7486082at2759"/>
<accession>A0A8K0CRP3</accession>
<gene>
    <name evidence="1" type="ORF">ILUMI_17743</name>
</gene>
<organism evidence="1 2">
    <name type="scientific">Ignelater luminosus</name>
    <name type="common">Cucubano</name>
    <name type="synonym">Pyrophorus luminosus</name>
    <dbReference type="NCBI Taxonomy" id="2038154"/>
    <lineage>
        <taxon>Eukaryota</taxon>
        <taxon>Metazoa</taxon>
        <taxon>Ecdysozoa</taxon>
        <taxon>Arthropoda</taxon>
        <taxon>Hexapoda</taxon>
        <taxon>Insecta</taxon>
        <taxon>Pterygota</taxon>
        <taxon>Neoptera</taxon>
        <taxon>Endopterygota</taxon>
        <taxon>Coleoptera</taxon>
        <taxon>Polyphaga</taxon>
        <taxon>Elateriformia</taxon>
        <taxon>Elateroidea</taxon>
        <taxon>Elateridae</taxon>
        <taxon>Agrypninae</taxon>
        <taxon>Pyrophorini</taxon>
        <taxon>Ignelater</taxon>
    </lineage>
</organism>
<name>A0A8K0CRP3_IGNLU</name>
<protein>
    <submittedName>
        <fullName evidence="1">Uncharacterized protein</fullName>
    </submittedName>
</protein>